<comment type="caution">
    <text evidence="1">The sequence shown here is derived from an EMBL/GenBank/DDBJ whole genome shotgun (WGS) entry which is preliminary data.</text>
</comment>
<dbReference type="OrthoDB" id="3070764at2759"/>
<dbReference type="Proteomes" id="UP000724874">
    <property type="component" value="Unassembled WGS sequence"/>
</dbReference>
<sequence length="185" mass="20453">MFTLGHGFPMWEPSGNLARSEIHLKEGIRIGDMGLVTKEGGFTLFFNIFLSKTDPYQRRCPPEHEPLLPAIDPSEVIIDTTQFPRPSILTSNGILVSHLSDSPLDVTFTIRAREGGIIVLPDGASRENLSSTSEEIHPPLSALLILSQVLKSEKGEKDLVLSRITSRILAKLLKGQKDRKASVYH</sequence>
<accession>A0A9P5NMZ1</accession>
<organism evidence="1 2">
    <name type="scientific">Gymnopilus junonius</name>
    <name type="common">Spectacular rustgill mushroom</name>
    <name type="synonym">Gymnopilus spectabilis subsp. junonius</name>
    <dbReference type="NCBI Taxonomy" id="109634"/>
    <lineage>
        <taxon>Eukaryota</taxon>
        <taxon>Fungi</taxon>
        <taxon>Dikarya</taxon>
        <taxon>Basidiomycota</taxon>
        <taxon>Agaricomycotina</taxon>
        <taxon>Agaricomycetes</taxon>
        <taxon>Agaricomycetidae</taxon>
        <taxon>Agaricales</taxon>
        <taxon>Agaricineae</taxon>
        <taxon>Hymenogastraceae</taxon>
        <taxon>Gymnopilus</taxon>
    </lineage>
</organism>
<evidence type="ECO:0000313" key="1">
    <source>
        <dbReference type="EMBL" id="KAF8902755.1"/>
    </source>
</evidence>
<protein>
    <submittedName>
        <fullName evidence="1">Uncharacterized protein</fullName>
    </submittedName>
</protein>
<reference evidence="1" key="1">
    <citation type="submission" date="2020-11" db="EMBL/GenBank/DDBJ databases">
        <authorList>
            <consortium name="DOE Joint Genome Institute"/>
            <person name="Ahrendt S."/>
            <person name="Riley R."/>
            <person name="Andreopoulos W."/>
            <person name="LaButti K."/>
            <person name="Pangilinan J."/>
            <person name="Ruiz-duenas F.J."/>
            <person name="Barrasa J.M."/>
            <person name="Sanchez-Garcia M."/>
            <person name="Camarero S."/>
            <person name="Miyauchi S."/>
            <person name="Serrano A."/>
            <person name="Linde D."/>
            <person name="Babiker R."/>
            <person name="Drula E."/>
            <person name="Ayuso-Fernandez I."/>
            <person name="Pacheco R."/>
            <person name="Padilla G."/>
            <person name="Ferreira P."/>
            <person name="Barriuso J."/>
            <person name="Kellner H."/>
            <person name="Castanera R."/>
            <person name="Alfaro M."/>
            <person name="Ramirez L."/>
            <person name="Pisabarro A.G."/>
            <person name="Kuo A."/>
            <person name="Tritt A."/>
            <person name="Lipzen A."/>
            <person name="He G."/>
            <person name="Yan M."/>
            <person name="Ng V."/>
            <person name="Cullen D."/>
            <person name="Martin F."/>
            <person name="Rosso M.-N."/>
            <person name="Henrissat B."/>
            <person name="Hibbett D."/>
            <person name="Martinez A.T."/>
            <person name="Grigoriev I.V."/>
        </authorList>
    </citation>
    <scope>NUCLEOTIDE SEQUENCE</scope>
    <source>
        <strain evidence="1">AH 44721</strain>
    </source>
</reference>
<gene>
    <name evidence="1" type="ORF">CPB84DRAFT_831561</name>
</gene>
<proteinExistence type="predicted"/>
<evidence type="ECO:0000313" key="2">
    <source>
        <dbReference type="Proteomes" id="UP000724874"/>
    </source>
</evidence>
<dbReference type="EMBL" id="JADNYJ010000034">
    <property type="protein sequence ID" value="KAF8902755.1"/>
    <property type="molecule type" value="Genomic_DNA"/>
</dbReference>
<name>A0A9P5NMZ1_GYMJU</name>
<keyword evidence="2" id="KW-1185">Reference proteome</keyword>
<dbReference type="AlphaFoldDB" id="A0A9P5NMZ1"/>